<dbReference type="PROSITE" id="PS01032">
    <property type="entry name" value="PPM_1"/>
    <property type="match status" value="1"/>
</dbReference>
<dbReference type="EC" id="3.1.3.16" evidence="4"/>
<evidence type="ECO:0000256" key="11">
    <source>
        <dbReference type="ARBA" id="ARBA00023211"/>
    </source>
</evidence>
<dbReference type="EMBL" id="JANPWB010000015">
    <property type="protein sequence ID" value="KAJ1093847.1"/>
    <property type="molecule type" value="Genomic_DNA"/>
</dbReference>
<organism evidence="20 21">
    <name type="scientific">Pleurodeles waltl</name>
    <name type="common">Iberian ribbed newt</name>
    <dbReference type="NCBI Taxonomy" id="8319"/>
    <lineage>
        <taxon>Eukaryota</taxon>
        <taxon>Metazoa</taxon>
        <taxon>Chordata</taxon>
        <taxon>Craniata</taxon>
        <taxon>Vertebrata</taxon>
        <taxon>Euteleostomi</taxon>
        <taxon>Amphibia</taxon>
        <taxon>Batrachia</taxon>
        <taxon>Caudata</taxon>
        <taxon>Salamandroidea</taxon>
        <taxon>Salamandridae</taxon>
        <taxon>Pleurodelinae</taxon>
        <taxon>Pleurodeles</taxon>
    </lineage>
</organism>
<evidence type="ECO:0000256" key="16">
    <source>
        <dbReference type="ARBA" id="ARBA00070217"/>
    </source>
</evidence>
<evidence type="ECO:0000256" key="8">
    <source>
        <dbReference type="ARBA" id="ARBA00022801"/>
    </source>
</evidence>
<dbReference type="InterPro" id="IPR001932">
    <property type="entry name" value="PPM-type_phosphatase-like_dom"/>
</dbReference>
<dbReference type="GO" id="GO:0006915">
    <property type="term" value="P:apoptotic process"/>
    <property type="evidence" value="ECO:0007669"/>
    <property type="project" value="UniProtKB-KW"/>
</dbReference>
<dbReference type="FunFam" id="3.60.40.10:FF:000032">
    <property type="entry name" value="Protein phosphatase, Mg2+/Mn2+-dependent, 1F"/>
    <property type="match status" value="1"/>
</dbReference>
<protein>
    <recommendedName>
        <fullName evidence="16">Protein phosphatase 1F</fullName>
        <ecNumber evidence="4">3.1.3.16</ecNumber>
    </recommendedName>
    <alternativeName>
        <fullName evidence="17">Ca(2+)/calmodulin-dependent protein kinase phosphatase</fullName>
    </alternativeName>
</protein>
<dbReference type="GO" id="GO:0005829">
    <property type="term" value="C:cytosol"/>
    <property type="evidence" value="ECO:0007669"/>
    <property type="project" value="TreeGrafter"/>
</dbReference>
<dbReference type="PROSITE" id="PS51746">
    <property type="entry name" value="PPM_2"/>
    <property type="match status" value="1"/>
</dbReference>
<accession>A0AAV7LRV9</accession>
<proteinExistence type="inferred from homology"/>
<keyword evidence="9" id="KW-0460">Magnesium</keyword>
<sequence length="439" mass="48152">MSKGADEPDMARKFLDSFLHEFPSPLGPEAPLPVSLQTRTLSSAEVEGEVMELALRLLGSRKAPLPLAAALTHAAVEEVLGAELARFAVKQTSEDEEEKAATLLDAESLQRFFLNELRQVSHRWREQPRPILMPEQPHLLVSVHAIRNTRRKMEDRHVAIPEFNQLFGIKDGEDRAYFAVFDGHGGVDAANYTATHLHVNLAHHVDFPKSPGKALQESFQCTDVMFLQKAKREKLRSGTTGVAALIVGDMLHIAWLGDSQVMLVRRGEAVTLMDPHKPDREDERERIEKLGGCVAYMGCWRVNGTLAVSRAIGDIDHKPYVSGDADGASFKLAGSEDYLLLACDGFFDAVQPCEVPALVLEHLKGSQGDGHGVAERLVAAAKHGGSSDNITVLVVFLRDPSSILADSLRPPQTSDSEERASNGLFSFFTHKSSPQPDKC</sequence>
<evidence type="ECO:0000313" key="21">
    <source>
        <dbReference type="Proteomes" id="UP001066276"/>
    </source>
</evidence>
<evidence type="ECO:0000256" key="7">
    <source>
        <dbReference type="ARBA" id="ARBA00022723"/>
    </source>
</evidence>
<comment type="similarity">
    <text evidence="3 18">Belongs to the PP2C family.</text>
</comment>
<evidence type="ECO:0000256" key="3">
    <source>
        <dbReference type="ARBA" id="ARBA00006702"/>
    </source>
</evidence>
<evidence type="ECO:0000256" key="13">
    <source>
        <dbReference type="ARBA" id="ARBA00048336"/>
    </source>
</evidence>
<dbReference type="GO" id="GO:0046872">
    <property type="term" value="F:metal ion binding"/>
    <property type="evidence" value="ECO:0007669"/>
    <property type="project" value="UniProtKB-KW"/>
</dbReference>
<dbReference type="AlphaFoldDB" id="A0AAV7LRV9"/>
<dbReference type="Proteomes" id="UP001066276">
    <property type="component" value="Chromosome 11"/>
</dbReference>
<comment type="caution">
    <text evidence="20">The sequence shown here is derived from an EMBL/GenBank/DDBJ whole genome shotgun (WGS) entry which is preliminary data.</text>
</comment>
<dbReference type="GO" id="GO:0004722">
    <property type="term" value="F:protein serine/threonine phosphatase activity"/>
    <property type="evidence" value="ECO:0007669"/>
    <property type="project" value="UniProtKB-EC"/>
</dbReference>
<evidence type="ECO:0000256" key="18">
    <source>
        <dbReference type="RuleBase" id="RU003465"/>
    </source>
</evidence>
<keyword evidence="21" id="KW-1185">Reference proteome</keyword>
<keyword evidence="8 18" id="KW-0378">Hydrolase</keyword>
<evidence type="ECO:0000256" key="4">
    <source>
        <dbReference type="ARBA" id="ARBA00013081"/>
    </source>
</evidence>
<dbReference type="SUPFAM" id="SSF81606">
    <property type="entry name" value="PP2C-like"/>
    <property type="match status" value="1"/>
</dbReference>
<name>A0AAV7LRV9_PLEWA</name>
<evidence type="ECO:0000313" key="20">
    <source>
        <dbReference type="EMBL" id="KAJ1093847.1"/>
    </source>
</evidence>
<keyword evidence="11" id="KW-0464">Manganese</keyword>
<evidence type="ECO:0000256" key="2">
    <source>
        <dbReference type="ARBA" id="ARBA00001946"/>
    </source>
</evidence>
<dbReference type="InterPro" id="IPR036457">
    <property type="entry name" value="PPM-type-like_dom_sf"/>
</dbReference>
<keyword evidence="7" id="KW-0479">Metal-binding</keyword>
<reference evidence="20" key="1">
    <citation type="journal article" date="2022" name="bioRxiv">
        <title>Sequencing and chromosome-scale assembly of the giantPleurodeles waltlgenome.</title>
        <authorList>
            <person name="Brown T."/>
            <person name="Elewa A."/>
            <person name="Iarovenko S."/>
            <person name="Subramanian E."/>
            <person name="Araus A.J."/>
            <person name="Petzold A."/>
            <person name="Susuki M."/>
            <person name="Suzuki K.-i.T."/>
            <person name="Hayashi T."/>
            <person name="Toyoda A."/>
            <person name="Oliveira C."/>
            <person name="Osipova E."/>
            <person name="Leigh N.D."/>
            <person name="Simon A."/>
            <person name="Yun M.H."/>
        </authorList>
    </citation>
    <scope>NUCLEOTIDE SEQUENCE</scope>
    <source>
        <strain evidence="20">20211129_DDA</strain>
        <tissue evidence="20">Liver</tissue>
    </source>
</reference>
<evidence type="ECO:0000256" key="5">
    <source>
        <dbReference type="ARBA" id="ARBA00022553"/>
    </source>
</evidence>
<comment type="cofactor">
    <cofactor evidence="1">
        <name>Mn(2+)</name>
        <dbReference type="ChEBI" id="CHEBI:29035"/>
    </cofactor>
</comment>
<dbReference type="Pfam" id="PF00481">
    <property type="entry name" value="PP2C"/>
    <property type="match status" value="1"/>
</dbReference>
<dbReference type="InterPro" id="IPR000222">
    <property type="entry name" value="PP2C_BS"/>
</dbReference>
<evidence type="ECO:0000256" key="14">
    <source>
        <dbReference type="ARBA" id="ARBA00056926"/>
    </source>
</evidence>
<dbReference type="InterPro" id="IPR015655">
    <property type="entry name" value="PP2C"/>
</dbReference>
<comment type="catalytic activity">
    <reaction evidence="12">
        <text>O-phospho-L-seryl-[protein] + H2O = L-seryl-[protein] + phosphate</text>
        <dbReference type="Rhea" id="RHEA:20629"/>
        <dbReference type="Rhea" id="RHEA-COMP:9863"/>
        <dbReference type="Rhea" id="RHEA-COMP:11604"/>
        <dbReference type="ChEBI" id="CHEBI:15377"/>
        <dbReference type="ChEBI" id="CHEBI:29999"/>
        <dbReference type="ChEBI" id="CHEBI:43474"/>
        <dbReference type="ChEBI" id="CHEBI:83421"/>
        <dbReference type="EC" id="3.1.3.16"/>
    </reaction>
</comment>
<comment type="cofactor">
    <cofactor evidence="2">
        <name>Mg(2+)</name>
        <dbReference type="ChEBI" id="CHEBI:18420"/>
    </cofactor>
</comment>
<comment type="catalytic activity">
    <reaction evidence="13">
        <text>O-phospho-L-threonyl-[protein] + H2O = L-threonyl-[protein] + phosphate</text>
        <dbReference type="Rhea" id="RHEA:47004"/>
        <dbReference type="Rhea" id="RHEA-COMP:11060"/>
        <dbReference type="Rhea" id="RHEA-COMP:11605"/>
        <dbReference type="ChEBI" id="CHEBI:15377"/>
        <dbReference type="ChEBI" id="CHEBI:30013"/>
        <dbReference type="ChEBI" id="CHEBI:43474"/>
        <dbReference type="ChEBI" id="CHEBI:61977"/>
        <dbReference type="EC" id="3.1.3.16"/>
    </reaction>
</comment>
<evidence type="ECO:0000256" key="12">
    <source>
        <dbReference type="ARBA" id="ARBA00047761"/>
    </source>
</evidence>
<feature type="domain" description="PPM-type phosphatase" evidence="19">
    <location>
        <begin position="140"/>
        <end position="397"/>
    </location>
</feature>
<keyword evidence="6" id="KW-0053">Apoptosis</keyword>
<gene>
    <name evidence="20" type="ORF">NDU88_006936</name>
</gene>
<comment type="subunit">
    <text evidence="15">Associates with FEM1B.</text>
</comment>
<evidence type="ECO:0000259" key="19">
    <source>
        <dbReference type="PROSITE" id="PS51746"/>
    </source>
</evidence>
<dbReference type="GO" id="GO:0035556">
    <property type="term" value="P:intracellular signal transduction"/>
    <property type="evidence" value="ECO:0007669"/>
    <property type="project" value="UniProtKB-ARBA"/>
</dbReference>
<keyword evidence="5" id="KW-0597">Phosphoprotein</keyword>
<evidence type="ECO:0000256" key="6">
    <source>
        <dbReference type="ARBA" id="ARBA00022703"/>
    </source>
</evidence>
<comment type="function">
    <text evidence="14">Dephosphorylates and concomitantly deactivates CaM-kinase II activated upon autophosphorylation, and CaM-kinases IV and I activated upon phosphorylation by CaM-kinase kinase. Promotes apoptosis.</text>
</comment>
<keyword evidence="10 18" id="KW-0904">Protein phosphatase</keyword>
<dbReference type="PANTHER" id="PTHR13832:SF233">
    <property type="entry name" value="PROTEIN PHOSPHATASE 1F"/>
    <property type="match status" value="1"/>
</dbReference>
<dbReference type="PANTHER" id="PTHR13832">
    <property type="entry name" value="PROTEIN PHOSPHATASE 2C"/>
    <property type="match status" value="1"/>
</dbReference>
<evidence type="ECO:0000256" key="17">
    <source>
        <dbReference type="ARBA" id="ARBA00078783"/>
    </source>
</evidence>
<dbReference type="SMART" id="SM00332">
    <property type="entry name" value="PP2Cc"/>
    <property type="match status" value="1"/>
</dbReference>
<dbReference type="Gene3D" id="3.60.40.10">
    <property type="entry name" value="PPM-type phosphatase domain"/>
    <property type="match status" value="1"/>
</dbReference>
<dbReference type="CDD" id="cd00143">
    <property type="entry name" value="PP2Cc"/>
    <property type="match status" value="1"/>
</dbReference>
<dbReference type="GO" id="GO:0005634">
    <property type="term" value="C:nucleus"/>
    <property type="evidence" value="ECO:0007669"/>
    <property type="project" value="TreeGrafter"/>
</dbReference>
<evidence type="ECO:0000256" key="15">
    <source>
        <dbReference type="ARBA" id="ARBA00062034"/>
    </source>
</evidence>
<evidence type="ECO:0000256" key="10">
    <source>
        <dbReference type="ARBA" id="ARBA00022912"/>
    </source>
</evidence>
<evidence type="ECO:0000256" key="1">
    <source>
        <dbReference type="ARBA" id="ARBA00001936"/>
    </source>
</evidence>
<evidence type="ECO:0000256" key="9">
    <source>
        <dbReference type="ARBA" id="ARBA00022842"/>
    </source>
</evidence>